<dbReference type="GO" id="GO:0000271">
    <property type="term" value="P:polysaccharide biosynthetic process"/>
    <property type="evidence" value="ECO:0007669"/>
    <property type="project" value="TreeGrafter"/>
</dbReference>
<dbReference type="Proteomes" id="UP000256845">
    <property type="component" value="Unassembled WGS sequence"/>
</dbReference>
<reference evidence="5 6" key="1">
    <citation type="submission" date="2018-07" db="EMBL/GenBank/DDBJ databases">
        <title>Genomic Encyclopedia of Type Strains, Phase III (KMG-III): the genomes of soil and plant-associated and newly described type strains.</title>
        <authorList>
            <person name="Whitman W."/>
        </authorList>
    </citation>
    <scope>NUCLEOTIDE SEQUENCE [LARGE SCALE GENOMIC DNA]</scope>
    <source>
        <strain evidence="5 6">CECT 8488</strain>
    </source>
</reference>
<dbReference type="CDD" id="cd00616">
    <property type="entry name" value="AHBA_syn"/>
    <property type="match status" value="1"/>
</dbReference>
<name>A0A3D9HSG5_9PROT</name>
<dbReference type="PIRSF" id="PIRSF000390">
    <property type="entry name" value="PLP_StrS"/>
    <property type="match status" value="1"/>
</dbReference>
<evidence type="ECO:0000256" key="2">
    <source>
        <dbReference type="PIRSR" id="PIRSR000390-1"/>
    </source>
</evidence>
<sequence>MTNKPSIPFGKPQISQAELDAVKAVFDSGMLVHGTVTPAFEEAFAKRIGTKHAVAVASCTAGMHLTLFVREIGQGHKVAVPAMTHAATAHCVELAGATPVFVDVAPTTGNICPDQLDALTEPLSVIMPVHYLGLTCEMDRIQATANRHGAFILEDCAVALDAEYKGRKAGNLGLAGSFSFYPVKHMTSIEGGMVTTNDDQLAAQLRKRRAFGYNKALGERSRPGLYDVDELGFNYRMSEIEAAVGLAQMKRLNDFQAARAKNARALARALKDVEELTILPPPSHERPSTNYCLNVVLPKDGSISREGVMDVLKEDGIGFSVHYPGAVPLFTYYKEKYGYKEGQFPVAEWLASQTLSLPVGPHLTEGDPERIAEAVKDAVVKSRSS</sequence>
<dbReference type="OrthoDB" id="7260855at2"/>
<evidence type="ECO:0000256" key="1">
    <source>
        <dbReference type="ARBA" id="ARBA00037999"/>
    </source>
</evidence>
<dbReference type="InterPro" id="IPR015421">
    <property type="entry name" value="PyrdxlP-dep_Trfase_major"/>
</dbReference>
<evidence type="ECO:0000256" key="4">
    <source>
        <dbReference type="RuleBase" id="RU004508"/>
    </source>
</evidence>
<dbReference type="RefSeq" id="WP_115935983.1">
    <property type="nucleotide sequence ID" value="NZ_QRDW01000002.1"/>
</dbReference>
<accession>A0A3D9HSG5</accession>
<dbReference type="Gene3D" id="3.40.640.10">
    <property type="entry name" value="Type I PLP-dependent aspartate aminotransferase-like (Major domain)"/>
    <property type="match status" value="1"/>
</dbReference>
<evidence type="ECO:0000313" key="5">
    <source>
        <dbReference type="EMBL" id="RED52448.1"/>
    </source>
</evidence>
<dbReference type="Gene3D" id="3.90.1150.10">
    <property type="entry name" value="Aspartate Aminotransferase, domain 1"/>
    <property type="match status" value="1"/>
</dbReference>
<dbReference type="EMBL" id="QRDW01000002">
    <property type="protein sequence ID" value="RED52448.1"/>
    <property type="molecule type" value="Genomic_DNA"/>
</dbReference>
<feature type="modified residue" description="N6-(pyridoxal phosphate)lysine" evidence="3">
    <location>
        <position position="184"/>
    </location>
</feature>
<evidence type="ECO:0000256" key="3">
    <source>
        <dbReference type="PIRSR" id="PIRSR000390-2"/>
    </source>
</evidence>
<dbReference type="SUPFAM" id="SSF53383">
    <property type="entry name" value="PLP-dependent transferases"/>
    <property type="match status" value="1"/>
</dbReference>
<dbReference type="AlphaFoldDB" id="A0A3D9HSG5"/>
<dbReference type="PANTHER" id="PTHR30244:SF34">
    <property type="entry name" value="DTDP-4-AMINO-4,6-DIDEOXYGALACTOSE TRANSAMINASE"/>
    <property type="match status" value="1"/>
</dbReference>
<dbReference type="InterPro" id="IPR015422">
    <property type="entry name" value="PyrdxlP-dep_Trfase_small"/>
</dbReference>
<keyword evidence="3 4" id="KW-0663">Pyridoxal phosphate</keyword>
<dbReference type="InterPro" id="IPR015424">
    <property type="entry name" value="PyrdxlP-dep_Trfase"/>
</dbReference>
<protein>
    <submittedName>
        <fullName evidence="5">dTDP-4-amino-4,6-dideoxygalactose transaminase</fullName>
    </submittedName>
</protein>
<dbReference type="PANTHER" id="PTHR30244">
    <property type="entry name" value="TRANSAMINASE"/>
    <property type="match status" value="1"/>
</dbReference>
<comment type="similarity">
    <text evidence="1 4">Belongs to the DegT/DnrJ/EryC1 family.</text>
</comment>
<gene>
    <name evidence="5" type="ORF">DFP90_102469</name>
</gene>
<dbReference type="InterPro" id="IPR000653">
    <property type="entry name" value="DegT/StrS_aminotransferase"/>
</dbReference>
<keyword evidence="6" id="KW-1185">Reference proteome</keyword>
<dbReference type="GO" id="GO:0030170">
    <property type="term" value="F:pyridoxal phosphate binding"/>
    <property type="evidence" value="ECO:0007669"/>
    <property type="project" value="TreeGrafter"/>
</dbReference>
<comment type="caution">
    <text evidence="5">The sequence shown here is derived from an EMBL/GenBank/DDBJ whole genome shotgun (WGS) entry which is preliminary data.</text>
</comment>
<organism evidence="5 6">
    <name type="scientific">Aestuariispira insulae</name>
    <dbReference type="NCBI Taxonomy" id="1461337"/>
    <lineage>
        <taxon>Bacteria</taxon>
        <taxon>Pseudomonadati</taxon>
        <taxon>Pseudomonadota</taxon>
        <taxon>Alphaproteobacteria</taxon>
        <taxon>Rhodospirillales</taxon>
        <taxon>Kiloniellaceae</taxon>
        <taxon>Aestuariispira</taxon>
    </lineage>
</organism>
<dbReference type="Pfam" id="PF01041">
    <property type="entry name" value="DegT_DnrJ_EryC1"/>
    <property type="match status" value="1"/>
</dbReference>
<proteinExistence type="inferred from homology"/>
<evidence type="ECO:0000313" key="6">
    <source>
        <dbReference type="Proteomes" id="UP000256845"/>
    </source>
</evidence>
<dbReference type="GO" id="GO:0008483">
    <property type="term" value="F:transaminase activity"/>
    <property type="evidence" value="ECO:0007669"/>
    <property type="project" value="TreeGrafter"/>
</dbReference>
<feature type="active site" description="Proton acceptor" evidence="2">
    <location>
        <position position="184"/>
    </location>
</feature>